<evidence type="ECO:0000256" key="1">
    <source>
        <dbReference type="ARBA" id="ARBA00022723"/>
    </source>
</evidence>
<evidence type="ECO:0000256" key="2">
    <source>
        <dbReference type="ARBA" id="ARBA00022801"/>
    </source>
</evidence>
<dbReference type="SUPFAM" id="SSF88713">
    <property type="entry name" value="Glycoside hydrolase/deacetylase"/>
    <property type="match status" value="1"/>
</dbReference>
<reference evidence="5 6" key="1">
    <citation type="journal article" date="2019" name="Int. J. Syst. Evol. Microbiol.">
        <title>The Global Catalogue of Microorganisms (GCM) 10K type strain sequencing project: providing services to taxonomists for standard genome sequencing and annotation.</title>
        <authorList>
            <consortium name="The Broad Institute Genomics Platform"/>
            <consortium name="The Broad Institute Genome Sequencing Center for Infectious Disease"/>
            <person name="Wu L."/>
            <person name="Ma J."/>
        </authorList>
    </citation>
    <scope>NUCLEOTIDE SEQUENCE [LARGE SCALE GENOMIC DNA]</scope>
    <source>
        <strain evidence="5 6">JCM 15628</strain>
    </source>
</reference>
<dbReference type="PROSITE" id="PS51677">
    <property type="entry name" value="NODB"/>
    <property type="match status" value="1"/>
</dbReference>
<dbReference type="PANTHER" id="PTHR10587:SF133">
    <property type="entry name" value="CHITIN DEACETYLASE 1-RELATED"/>
    <property type="match status" value="1"/>
</dbReference>
<name>A0ABN2RAS3_9MICO</name>
<organism evidence="5 6">
    <name type="scientific">Terrabacter lapilli</name>
    <dbReference type="NCBI Taxonomy" id="436231"/>
    <lineage>
        <taxon>Bacteria</taxon>
        <taxon>Bacillati</taxon>
        <taxon>Actinomycetota</taxon>
        <taxon>Actinomycetes</taxon>
        <taxon>Micrococcales</taxon>
        <taxon>Intrasporangiaceae</taxon>
        <taxon>Terrabacter</taxon>
    </lineage>
</organism>
<keyword evidence="2" id="KW-0378">Hydrolase</keyword>
<comment type="caution">
    <text evidence="5">The sequence shown here is derived from an EMBL/GenBank/DDBJ whole genome shotgun (WGS) entry which is preliminary data.</text>
</comment>
<dbReference type="EMBL" id="BAAAPU010000001">
    <property type="protein sequence ID" value="GAA1965706.1"/>
    <property type="molecule type" value="Genomic_DNA"/>
</dbReference>
<sequence length="238" mass="26617">MNSKRLLLLTPLLIALTLIAGLAVPNPANLTTTSPTHPTGPVATAPQTVAAVPVAYAGTVYLTFDDGPSYTYTPQILSVLRKYGVRAVFFEVGQNITWYPWITRNLRYYGNLIGNHTWSHPYLTSLSDYWVNWQLDRMESALGYRPRCVRPPYGATSYRIQAIIAARGQRHILWTVDPSDWARPGTWTIVNRVLYYVRDGSRILLHDGGGDRSQTVAALDLLIPRLRARGFVIGLMAC</sequence>
<feature type="domain" description="NodB homology" evidence="4">
    <location>
        <begin position="58"/>
        <end position="234"/>
    </location>
</feature>
<keyword evidence="1" id="KW-0479">Metal-binding</keyword>
<dbReference type="PANTHER" id="PTHR10587">
    <property type="entry name" value="GLYCOSYL TRANSFERASE-RELATED"/>
    <property type="match status" value="1"/>
</dbReference>
<evidence type="ECO:0000313" key="6">
    <source>
        <dbReference type="Proteomes" id="UP001500013"/>
    </source>
</evidence>
<dbReference type="Pfam" id="PF01522">
    <property type="entry name" value="Polysacc_deac_1"/>
    <property type="match status" value="1"/>
</dbReference>
<dbReference type="RefSeq" id="WP_344057498.1">
    <property type="nucleotide sequence ID" value="NZ_BAAAPU010000001.1"/>
</dbReference>
<dbReference type="InterPro" id="IPR011330">
    <property type="entry name" value="Glyco_hydro/deAcase_b/a-brl"/>
</dbReference>
<evidence type="ECO:0000313" key="5">
    <source>
        <dbReference type="EMBL" id="GAA1965706.1"/>
    </source>
</evidence>
<dbReference type="InterPro" id="IPR002509">
    <property type="entry name" value="NODB_dom"/>
</dbReference>
<feature type="chain" id="PRO_5046612860" description="NodB homology domain-containing protein" evidence="3">
    <location>
        <begin position="31"/>
        <end position="238"/>
    </location>
</feature>
<accession>A0ABN2RAS3</accession>
<feature type="signal peptide" evidence="3">
    <location>
        <begin position="1"/>
        <end position="30"/>
    </location>
</feature>
<keyword evidence="3" id="KW-0732">Signal</keyword>
<evidence type="ECO:0000256" key="3">
    <source>
        <dbReference type="SAM" id="SignalP"/>
    </source>
</evidence>
<dbReference type="Gene3D" id="3.20.20.370">
    <property type="entry name" value="Glycoside hydrolase/deacetylase"/>
    <property type="match status" value="1"/>
</dbReference>
<gene>
    <name evidence="5" type="ORF">GCM10009817_01880</name>
</gene>
<protein>
    <recommendedName>
        <fullName evidence="4">NodB homology domain-containing protein</fullName>
    </recommendedName>
</protein>
<dbReference type="Proteomes" id="UP001500013">
    <property type="component" value="Unassembled WGS sequence"/>
</dbReference>
<keyword evidence="6" id="KW-1185">Reference proteome</keyword>
<evidence type="ECO:0000259" key="4">
    <source>
        <dbReference type="PROSITE" id="PS51677"/>
    </source>
</evidence>
<proteinExistence type="predicted"/>
<dbReference type="CDD" id="cd10917">
    <property type="entry name" value="CE4_NodB_like_6s_7s"/>
    <property type="match status" value="1"/>
</dbReference>
<dbReference type="InterPro" id="IPR050248">
    <property type="entry name" value="Polysacc_deacetylase_ArnD"/>
</dbReference>